<evidence type="ECO:0000313" key="4">
    <source>
        <dbReference type="EMBL" id="KAK1753128.1"/>
    </source>
</evidence>
<dbReference type="PROSITE" id="PS50048">
    <property type="entry name" value="ZN2_CY6_FUNGAL_2"/>
    <property type="match status" value="1"/>
</dbReference>
<dbReference type="EMBL" id="MU839838">
    <property type="protein sequence ID" value="KAK1753128.1"/>
    <property type="molecule type" value="Genomic_DNA"/>
</dbReference>
<comment type="caution">
    <text evidence="4">The sequence shown here is derived from an EMBL/GenBank/DDBJ whole genome shotgun (WGS) entry which is preliminary data.</text>
</comment>
<protein>
    <recommendedName>
        <fullName evidence="3">Zn(2)-C6 fungal-type domain-containing protein</fullName>
    </recommendedName>
</protein>
<dbReference type="GO" id="GO:0005634">
    <property type="term" value="C:nucleus"/>
    <property type="evidence" value="ECO:0007669"/>
    <property type="project" value="TreeGrafter"/>
</dbReference>
<feature type="domain" description="Zn(2)-C6 fungal-type" evidence="3">
    <location>
        <begin position="13"/>
        <end position="50"/>
    </location>
</feature>
<dbReference type="GO" id="GO:0000981">
    <property type="term" value="F:DNA-binding transcription factor activity, RNA polymerase II-specific"/>
    <property type="evidence" value="ECO:0007669"/>
    <property type="project" value="InterPro"/>
</dbReference>
<dbReference type="SUPFAM" id="SSF57701">
    <property type="entry name" value="Zn2/Cys6 DNA-binding domain"/>
    <property type="match status" value="1"/>
</dbReference>
<name>A0AAJ0B7I0_9PEZI</name>
<dbReference type="CDD" id="cd00067">
    <property type="entry name" value="GAL4"/>
    <property type="match status" value="1"/>
</dbReference>
<evidence type="ECO:0000256" key="2">
    <source>
        <dbReference type="SAM" id="MobiDB-lite"/>
    </source>
</evidence>
<dbReference type="GO" id="GO:0008270">
    <property type="term" value="F:zinc ion binding"/>
    <property type="evidence" value="ECO:0007669"/>
    <property type="project" value="InterPro"/>
</dbReference>
<keyword evidence="5" id="KW-1185">Reference proteome</keyword>
<sequence length="410" mass="44937">MPTSYHSGQKRSACDRCREQKLRCKRDDRDESNLQEPCDRCQRLDAKCITSEAKPLGRPRTRILDSGPAVSSPASPMTPETLLSPTMSSSTLDILSLSTSPLPTDDLLIQDLLMASAYPPEPYVLSPDDMTLDSFDPMLSMQDLTLDSGALAAWDLSGGGEISPSKTPSDPSGGLRNSETEAVISLSQLSVDLGRQLAVVHTYHWPELLMQGKLMSDESPVSIIMVKTDHFISVLRRLSPPADVQSPSDELDDFGRTTMDTSFRLTATTYLLILVDYLQIMRVYNAVFEQIVVYFPGQAKEDITSDSEMAIVEVQHASNYNYIKGFTQVVEQYIMAFEQELGLPAGYCVSGRSTNRVGIFSDFSTAGLLGTVMSQGTDEGDFMTGKGLVLALRANLLKVHEMLLDGMGST</sequence>
<reference evidence="4" key="1">
    <citation type="submission" date="2023-06" db="EMBL/GenBank/DDBJ databases">
        <title>Genome-scale phylogeny and comparative genomics of the fungal order Sordariales.</title>
        <authorList>
            <consortium name="Lawrence Berkeley National Laboratory"/>
            <person name="Hensen N."/>
            <person name="Bonometti L."/>
            <person name="Westerberg I."/>
            <person name="Brannstrom I.O."/>
            <person name="Guillou S."/>
            <person name="Cros-Aarteil S."/>
            <person name="Calhoun S."/>
            <person name="Haridas S."/>
            <person name="Kuo A."/>
            <person name="Mondo S."/>
            <person name="Pangilinan J."/>
            <person name="Riley R."/>
            <person name="Labutti K."/>
            <person name="Andreopoulos B."/>
            <person name="Lipzen A."/>
            <person name="Chen C."/>
            <person name="Yanf M."/>
            <person name="Daum C."/>
            <person name="Ng V."/>
            <person name="Clum A."/>
            <person name="Steindorff A."/>
            <person name="Ohm R."/>
            <person name="Martin F."/>
            <person name="Silar P."/>
            <person name="Natvig D."/>
            <person name="Lalanne C."/>
            <person name="Gautier V."/>
            <person name="Ament-Velasquez S.L."/>
            <person name="Kruys A."/>
            <person name="Hutchinson M.I."/>
            <person name="Powell A.J."/>
            <person name="Barry K."/>
            <person name="Miller A.N."/>
            <person name="Grigoriev I.V."/>
            <person name="Debuchy R."/>
            <person name="Gladieux P."/>
            <person name="Thoren M.H."/>
            <person name="Johannesson H."/>
        </authorList>
    </citation>
    <scope>NUCLEOTIDE SEQUENCE</scope>
    <source>
        <strain evidence="4">PSN4</strain>
    </source>
</reference>
<dbReference type="PANTHER" id="PTHR31668:SF4">
    <property type="entry name" value="TRANSCRIPTIONAL ACTIVATOR PROTEIN DAL81"/>
    <property type="match status" value="1"/>
</dbReference>
<evidence type="ECO:0000313" key="5">
    <source>
        <dbReference type="Proteomes" id="UP001239445"/>
    </source>
</evidence>
<proteinExistence type="predicted"/>
<feature type="region of interest" description="Disordered" evidence="2">
    <location>
        <begin position="58"/>
        <end position="86"/>
    </location>
</feature>
<dbReference type="InterPro" id="IPR036864">
    <property type="entry name" value="Zn2-C6_fun-type_DNA-bd_sf"/>
</dbReference>
<evidence type="ECO:0000259" key="3">
    <source>
        <dbReference type="PROSITE" id="PS50048"/>
    </source>
</evidence>
<keyword evidence="1" id="KW-0539">Nucleus</keyword>
<gene>
    <name evidence="4" type="ORF">QBC47DRAFT_387842</name>
</gene>
<dbReference type="Pfam" id="PF00172">
    <property type="entry name" value="Zn_clus"/>
    <property type="match status" value="1"/>
</dbReference>
<dbReference type="GO" id="GO:0001080">
    <property type="term" value="P:nitrogen catabolite activation of transcription from RNA polymerase II promoter"/>
    <property type="evidence" value="ECO:0007669"/>
    <property type="project" value="TreeGrafter"/>
</dbReference>
<dbReference type="InterPro" id="IPR050797">
    <property type="entry name" value="Carb_Metab_Trans_Reg"/>
</dbReference>
<dbReference type="Proteomes" id="UP001239445">
    <property type="component" value="Unassembled WGS sequence"/>
</dbReference>
<dbReference type="PANTHER" id="PTHR31668">
    <property type="entry name" value="GLUCOSE TRANSPORT TRANSCRIPTION REGULATOR RGT1-RELATED-RELATED"/>
    <property type="match status" value="1"/>
</dbReference>
<evidence type="ECO:0000256" key="1">
    <source>
        <dbReference type="ARBA" id="ARBA00023242"/>
    </source>
</evidence>
<dbReference type="Gene3D" id="4.10.240.10">
    <property type="entry name" value="Zn(2)-C6 fungal-type DNA-binding domain"/>
    <property type="match status" value="1"/>
</dbReference>
<accession>A0AAJ0B7I0</accession>
<organism evidence="4 5">
    <name type="scientific">Echria macrotheca</name>
    <dbReference type="NCBI Taxonomy" id="438768"/>
    <lineage>
        <taxon>Eukaryota</taxon>
        <taxon>Fungi</taxon>
        <taxon>Dikarya</taxon>
        <taxon>Ascomycota</taxon>
        <taxon>Pezizomycotina</taxon>
        <taxon>Sordariomycetes</taxon>
        <taxon>Sordariomycetidae</taxon>
        <taxon>Sordariales</taxon>
        <taxon>Schizotheciaceae</taxon>
        <taxon>Echria</taxon>
    </lineage>
</organism>
<dbReference type="AlphaFoldDB" id="A0AAJ0B7I0"/>
<dbReference type="InterPro" id="IPR001138">
    <property type="entry name" value="Zn2Cys6_DnaBD"/>
</dbReference>